<dbReference type="EMBL" id="JBHTAG010000003">
    <property type="protein sequence ID" value="MFC7098559.1"/>
    <property type="molecule type" value="Genomic_DNA"/>
</dbReference>
<proteinExistence type="predicted"/>
<feature type="region of interest" description="Disordered" evidence="1">
    <location>
        <begin position="1"/>
        <end position="30"/>
    </location>
</feature>
<dbReference type="RefSeq" id="WP_276236906.1">
    <property type="nucleotide sequence ID" value="NZ_CP119989.1"/>
</dbReference>
<comment type="caution">
    <text evidence="2">The sequence shown here is derived from an EMBL/GenBank/DDBJ whole genome shotgun (WGS) entry which is preliminary data.</text>
</comment>
<sequence length="48" mass="5380">MSADGADDCDGADGADGDDEHQQSWGDKIRREQPWLDPVLDFLSFFLH</sequence>
<dbReference type="GeneID" id="79270512"/>
<feature type="compositionally biased region" description="Acidic residues" evidence="1">
    <location>
        <begin position="1"/>
        <end position="19"/>
    </location>
</feature>
<evidence type="ECO:0000256" key="1">
    <source>
        <dbReference type="SAM" id="MobiDB-lite"/>
    </source>
</evidence>
<dbReference type="Proteomes" id="UP001596388">
    <property type="component" value="Unassembled WGS sequence"/>
</dbReference>
<reference evidence="2 3" key="1">
    <citation type="journal article" date="2019" name="Int. J. Syst. Evol. Microbiol.">
        <title>The Global Catalogue of Microorganisms (GCM) 10K type strain sequencing project: providing services to taxonomists for standard genome sequencing and annotation.</title>
        <authorList>
            <consortium name="The Broad Institute Genomics Platform"/>
            <consortium name="The Broad Institute Genome Sequencing Center for Infectious Disease"/>
            <person name="Wu L."/>
            <person name="Ma J."/>
        </authorList>
    </citation>
    <scope>NUCLEOTIDE SEQUENCE [LARGE SCALE GENOMIC DNA]</scope>
    <source>
        <strain evidence="2 3">DT55</strain>
    </source>
</reference>
<accession>A0ABD5WYH1</accession>
<protein>
    <submittedName>
        <fullName evidence="2">Uncharacterized protein</fullName>
    </submittedName>
</protein>
<keyword evidence="3" id="KW-1185">Reference proteome</keyword>
<evidence type="ECO:0000313" key="3">
    <source>
        <dbReference type="Proteomes" id="UP001596388"/>
    </source>
</evidence>
<dbReference type="AlphaFoldDB" id="A0ABD5WYH1"/>
<name>A0ABD5WYH1_9EURY</name>
<evidence type="ECO:0000313" key="2">
    <source>
        <dbReference type="EMBL" id="MFC7098559.1"/>
    </source>
</evidence>
<gene>
    <name evidence="2" type="ORF">ACFQKD_14715</name>
</gene>
<organism evidence="2 3">
    <name type="scientific">Halobaculum marinum</name>
    <dbReference type="NCBI Taxonomy" id="3031996"/>
    <lineage>
        <taxon>Archaea</taxon>
        <taxon>Methanobacteriati</taxon>
        <taxon>Methanobacteriota</taxon>
        <taxon>Stenosarchaea group</taxon>
        <taxon>Halobacteria</taxon>
        <taxon>Halobacteriales</taxon>
        <taxon>Haloferacaceae</taxon>
        <taxon>Halobaculum</taxon>
    </lineage>
</organism>